<dbReference type="FunCoup" id="G3W5L1">
    <property type="interactions" value="1824"/>
</dbReference>
<dbReference type="CDD" id="cd18727">
    <property type="entry name" value="PIN_Swt1-like"/>
    <property type="match status" value="1"/>
</dbReference>
<feature type="compositionally biased region" description="Polar residues" evidence="3">
    <location>
        <begin position="54"/>
        <end position="69"/>
    </location>
</feature>
<feature type="compositionally biased region" description="Basic and acidic residues" evidence="3">
    <location>
        <begin position="305"/>
        <end position="331"/>
    </location>
</feature>
<name>G3W5L1_SARHA</name>
<evidence type="ECO:0000256" key="1">
    <source>
        <dbReference type="ARBA" id="ARBA00060839"/>
    </source>
</evidence>
<evidence type="ECO:0000256" key="2">
    <source>
        <dbReference type="ARBA" id="ARBA00074620"/>
    </source>
</evidence>
<dbReference type="SMART" id="SM00670">
    <property type="entry name" value="PINc"/>
    <property type="match status" value="1"/>
</dbReference>
<dbReference type="InterPro" id="IPR002716">
    <property type="entry name" value="PIN_dom"/>
</dbReference>
<dbReference type="FunFam" id="3.40.50.1010:FF:000012">
    <property type="entry name" value="SWT1, RNA endoribonuclease homolog"/>
    <property type="match status" value="1"/>
</dbReference>
<dbReference type="Proteomes" id="UP000007648">
    <property type="component" value="Unassembled WGS sequence"/>
</dbReference>
<dbReference type="InterPro" id="IPR029060">
    <property type="entry name" value="PIN-like_dom_sf"/>
</dbReference>
<feature type="compositionally biased region" description="Basic and acidic residues" evidence="3">
    <location>
        <begin position="154"/>
        <end position="164"/>
    </location>
</feature>
<reference evidence="5" key="2">
    <citation type="submission" date="2025-08" db="UniProtKB">
        <authorList>
            <consortium name="Ensembl"/>
        </authorList>
    </citation>
    <scope>IDENTIFICATION</scope>
</reference>
<organism evidence="5 6">
    <name type="scientific">Sarcophilus harrisii</name>
    <name type="common">Tasmanian devil</name>
    <name type="synonym">Sarcophilus laniarius</name>
    <dbReference type="NCBI Taxonomy" id="9305"/>
    <lineage>
        <taxon>Eukaryota</taxon>
        <taxon>Metazoa</taxon>
        <taxon>Chordata</taxon>
        <taxon>Craniata</taxon>
        <taxon>Vertebrata</taxon>
        <taxon>Euteleostomi</taxon>
        <taxon>Mammalia</taxon>
        <taxon>Metatheria</taxon>
        <taxon>Dasyuromorphia</taxon>
        <taxon>Dasyuridae</taxon>
        <taxon>Sarcophilus</taxon>
    </lineage>
</organism>
<feature type="compositionally biased region" description="Basic and acidic residues" evidence="3">
    <location>
        <begin position="25"/>
        <end position="45"/>
    </location>
</feature>
<proteinExistence type="inferred from homology"/>
<gene>
    <name evidence="5" type="primary">SWT1</name>
</gene>
<dbReference type="AlphaFoldDB" id="G3W5L1"/>
<accession>G3W5L1</accession>
<keyword evidence="6" id="KW-1185">Reference proteome</keyword>
<dbReference type="Gene3D" id="3.40.50.1010">
    <property type="entry name" value="5'-nuclease"/>
    <property type="match status" value="1"/>
</dbReference>
<dbReference type="InterPro" id="IPR052626">
    <property type="entry name" value="SWT1_Regulator"/>
</dbReference>
<dbReference type="CTD" id="54823"/>
<dbReference type="GeneTree" id="ENSGT00390000001254"/>
<sequence length="935" mass="105919">MSELQHPGCIARPLFTMSKKGTNGKQEKSPRKDTSPSSNLDEKEKKQKKISSKAPNPSILSCSRCSTSLGKRKLKSDDTDVLYCDPKRREDLQRLDVETGIQKKKQKISSFSSQEPDRHQKKSCDESQSTSHSHSLSKTDKEIQKYDLKYEDVKLKSENNRDLKSNNSLTLTKSAQSQVESPTGERKWPHHLSQKEKMKGWQKREKIIKVKDNLGKSSLENYSKDEFAKECNSKNLSKETLGPERCRISFKVATKSSSTLQKVVQDNVFNSKFHKPKPSCEKKESLPNPPRHKVKLSPSDSSYKSSDHGGKWREKGHPDQSSQKRNDSRPEETFFPATVSLKQNFEATCTSYSNDCDQDTDQEMQIVEELHAARVGKSMDLPVVPASGELTSMEIDLAEDDVNPFVENTASDKKLLIVIDTNILMNHLKFLGILKTMDVPGFDRLVLIIPWVVVQELDRMKAGKLLRHAQHKAIPAVHFINDCLKSQDGKLWGQSIQLASQKLYGLSDENNDDRVLKCCLQYQNLFPCAVVILCTDDRNLCNKSIISGIKSLSKVELSAELLNLSPKSVTVDNQPHVSNQYIKADTKPQEKSCKGNTVSSGMAILLESIISELEKCLGTALSSILETEMKIAFGDLWLEMVYFKPPWTLADLLQCFKKHWLAVFGLVMEKDLLMTIESLYESLCKAKTVDFTTTKFLLQDSKHLIHAFSTRSNYDGVLPQAFAQVNQLLQTLSEVNSKHKPNSTESIESFSKNAACKNQEENALLQPSNQENITELRTELPQPNRHQEIWSVLENVWTTIYTNSTDVFQSLDSNNTSSTPKIASFEEAFVYLQKLMAAVKDVLAGIQRILAPHSCYQDIETLYNFLVSNEANRCINFTAQELYDCVSQAEYREKLKIGCCQLAEMEYTMQQCNASVYMEAKNRGWSEDMLNYRTC</sequence>
<feature type="compositionally biased region" description="Polar residues" evidence="3">
    <location>
        <begin position="165"/>
        <end position="181"/>
    </location>
</feature>
<feature type="compositionally biased region" description="Basic and acidic residues" evidence="3">
    <location>
        <begin position="85"/>
        <end position="97"/>
    </location>
</feature>
<dbReference type="PANTHER" id="PTHR16161:SF0">
    <property type="entry name" value="TRANSCRIPTIONAL PROTEIN SWT1"/>
    <property type="match status" value="1"/>
</dbReference>
<evidence type="ECO:0000256" key="3">
    <source>
        <dbReference type="SAM" id="MobiDB-lite"/>
    </source>
</evidence>
<feature type="compositionally biased region" description="Low complexity" evidence="3">
    <location>
        <begin position="126"/>
        <end position="136"/>
    </location>
</feature>
<dbReference type="OrthoDB" id="548295at2759"/>
<evidence type="ECO:0000313" key="5">
    <source>
        <dbReference type="Ensembl" id="ENSSHAP00000010716.2"/>
    </source>
</evidence>
<dbReference type="Pfam" id="PF13638">
    <property type="entry name" value="PIN_4"/>
    <property type="match status" value="1"/>
</dbReference>
<evidence type="ECO:0000313" key="6">
    <source>
        <dbReference type="Proteomes" id="UP000007648"/>
    </source>
</evidence>
<feature type="region of interest" description="Disordered" evidence="3">
    <location>
        <begin position="154"/>
        <end position="202"/>
    </location>
</feature>
<feature type="compositionally biased region" description="Basic and acidic residues" evidence="3">
    <location>
        <begin position="115"/>
        <end position="125"/>
    </location>
</feature>
<feature type="region of interest" description="Disordered" evidence="3">
    <location>
        <begin position="1"/>
        <end position="142"/>
    </location>
</feature>
<reference evidence="5" key="3">
    <citation type="submission" date="2025-09" db="UniProtKB">
        <authorList>
            <consortium name="Ensembl"/>
        </authorList>
    </citation>
    <scope>IDENTIFICATION</scope>
</reference>
<reference evidence="5 6" key="1">
    <citation type="journal article" date="2011" name="Proc. Natl. Acad. Sci. U.S.A.">
        <title>Genetic diversity and population structure of the endangered marsupial Sarcophilus harrisii (Tasmanian devil).</title>
        <authorList>
            <person name="Miller W."/>
            <person name="Hayes V.M."/>
            <person name="Ratan A."/>
            <person name="Petersen D.C."/>
            <person name="Wittekindt N.E."/>
            <person name="Miller J."/>
            <person name="Walenz B."/>
            <person name="Knight J."/>
            <person name="Qi J."/>
            <person name="Zhao F."/>
            <person name="Wang Q."/>
            <person name="Bedoya-Reina O.C."/>
            <person name="Katiyar N."/>
            <person name="Tomsho L.P."/>
            <person name="Kasson L.M."/>
            <person name="Hardie R.A."/>
            <person name="Woodbridge P."/>
            <person name="Tindall E.A."/>
            <person name="Bertelsen M.F."/>
            <person name="Dixon D."/>
            <person name="Pyecroft S."/>
            <person name="Helgen K.M."/>
            <person name="Lesk A.M."/>
            <person name="Pringle T.H."/>
            <person name="Patterson N."/>
            <person name="Zhang Y."/>
            <person name="Kreiss A."/>
            <person name="Woods G.M."/>
            <person name="Jones M.E."/>
            <person name="Schuster S.C."/>
        </authorList>
    </citation>
    <scope>NUCLEOTIDE SEQUENCE [LARGE SCALE GENOMIC DNA]</scope>
</reference>
<dbReference type="SUPFAM" id="SSF88723">
    <property type="entry name" value="PIN domain-like"/>
    <property type="match status" value="1"/>
</dbReference>
<evidence type="ECO:0000259" key="4">
    <source>
        <dbReference type="SMART" id="SM00670"/>
    </source>
</evidence>
<dbReference type="RefSeq" id="XP_031792893.1">
    <property type="nucleotide sequence ID" value="XM_031937033.1"/>
</dbReference>
<dbReference type="PANTHER" id="PTHR16161">
    <property type="entry name" value="TRANSCRIPTIONAL PROTEIN SWT1"/>
    <property type="match status" value="1"/>
</dbReference>
<dbReference type="GeneID" id="100925967"/>
<feature type="compositionally biased region" description="Basic and acidic residues" evidence="3">
    <location>
        <begin position="183"/>
        <end position="202"/>
    </location>
</feature>
<dbReference type="Ensembl" id="ENSSHAT00000010810.2">
    <property type="protein sequence ID" value="ENSSHAP00000010716.2"/>
    <property type="gene ID" value="ENSSHAG00000009241.2"/>
</dbReference>
<feature type="region of interest" description="Disordered" evidence="3">
    <location>
        <begin position="271"/>
        <end position="331"/>
    </location>
</feature>
<feature type="domain" description="PIN" evidence="4">
    <location>
        <begin position="415"/>
        <end position="542"/>
    </location>
</feature>
<dbReference type="GO" id="GO:0005634">
    <property type="term" value="C:nucleus"/>
    <property type="evidence" value="ECO:0007669"/>
    <property type="project" value="TreeGrafter"/>
</dbReference>
<comment type="similarity">
    <text evidence="1">Belongs to the SWT1 family.</text>
</comment>
<dbReference type="InParanoid" id="G3W5L1"/>
<protein>
    <recommendedName>
        <fullName evidence="2">Transcriptional protein SWT1</fullName>
    </recommendedName>
</protein>